<comment type="pathway">
    <text evidence="1 10">Nucleoside biosynthesis; alpha-ribazole biosynthesis; alpha-ribazole from 5,6-dimethylbenzimidazole: step 1/2.</text>
</comment>
<dbReference type="UniPathway" id="UPA00061">
    <property type="reaction ID" value="UER00516"/>
</dbReference>
<evidence type="ECO:0000256" key="2">
    <source>
        <dbReference type="ARBA" id="ARBA00007110"/>
    </source>
</evidence>
<dbReference type="PANTHER" id="PTHR43463">
    <property type="entry name" value="NICOTINATE-NUCLEOTIDE--DIMETHYLBENZIMIDAZOLE PHOSPHORIBOSYLTRANSFERASE"/>
    <property type="match status" value="1"/>
</dbReference>
<dbReference type="InterPro" id="IPR003200">
    <property type="entry name" value="Nict_dMeBzImd_PRibTrfase"/>
</dbReference>
<proteinExistence type="inferred from homology"/>
<keyword evidence="7 10" id="KW-0808">Transferase</keyword>
<reference evidence="11" key="1">
    <citation type="submission" date="2019-02" db="EMBL/GenBank/DDBJ databases">
        <authorList>
            <person name="Gruber-Vodicka R. H."/>
            <person name="Seah K. B. B."/>
        </authorList>
    </citation>
    <scope>NUCLEOTIDE SEQUENCE</scope>
    <source>
        <strain evidence="11">BECK_BZ131</strain>
    </source>
</reference>
<dbReference type="InterPro" id="IPR036087">
    <property type="entry name" value="Nict_dMeBzImd_PRibTrfase_sf"/>
</dbReference>
<evidence type="ECO:0000256" key="4">
    <source>
        <dbReference type="ARBA" id="ARBA00015486"/>
    </source>
</evidence>
<comment type="similarity">
    <text evidence="2 10">Belongs to the CobT family.</text>
</comment>
<keyword evidence="6 10" id="KW-0328">Glycosyltransferase</keyword>
<gene>
    <name evidence="10" type="primary">cobT</name>
    <name evidence="11" type="ORF">BECKFW1821C_GA0114237_100176</name>
</gene>
<dbReference type="GO" id="GO:0008939">
    <property type="term" value="F:nicotinate-nucleotide-dimethylbenzimidazole phosphoribosyltransferase activity"/>
    <property type="evidence" value="ECO:0007669"/>
    <property type="project" value="UniProtKB-UniRule"/>
</dbReference>
<sequence>MQILDQTIAAITPPSDTWRTRATQRLEQLTMPHWALGKILDLAVDLAGMTRSLHPATRRKVVVVMAADHGVVAEGVSQYPQEVTWQMVANFVNRGAGINALAGQAGADVRVVDMGVARDLTELARAGGILSLPVAPGTANIAQGPAMTTEQAVLSLENGIRVARQLIDDEKYDLIGVGEMGIGNTTASSAIIAALTGESAAATTGRGTGIDDERMGHKITVIEKALQINRPDPSNGLDVLAKLGGFEIGGIAGVILGAAARQKPVIMDGLISTVGALIAHTLASSATDYLIAAHRSVEKGHIIALDRLGKEPLFDLQLRLGEGTGAALAMNLVEAAGRVLQEVKTFAEAAVSSDS</sequence>
<protein>
    <recommendedName>
        <fullName evidence="4 10">Nicotinate-nucleotide--dimethylbenzimidazole phosphoribosyltransferase</fullName>
        <shortName evidence="10">NN:DBI PRT</shortName>
        <ecNumber evidence="3 10">2.4.2.21</ecNumber>
    </recommendedName>
    <alternativeName>
        <fullName evidence="8 10">N(1)-alpha-phosphoribosyltransferase</fullName>
    </alternativeName>
</protein>
<evidence type="ECO:0000256" key="3">
    <source>
        <dbReference type="ARBA" id="ARBA00011991"/>
    </source>
</evidence>
<evidence type="ECO:0000256" key="7">
    <source>
        <dbReference type="ARBA" id="ARBA00022679"/>
    </source>
</evidence>
<dbReference type="EC" id="2.4.2.21" evidence="3 10"/>
<comment type="function">
    <text evidence="10">Catalyzes the synthesis of alpha-ribazole-5'-phosphate from nicotinate mononucleotide (NAMN) and 5,6-dimethylbenzimidazole (DMB).</text>
</comment>
<dbReference type="NCBIfam" id="NF000996">
    <property type="entry name" value="PRK00105.1"/>
    <property type="match status" value="1"/>
</dbReference>
<keyword evidence="5 10" id="KW-0169">Cobalamin biosynthesis</keyword>
<evidence type="ECO:0000256" key="5">
    <source>
        <dbReference type="ARBA" id="ARBA00022573"/>
    </source>
</evidence>
<dbReference type="InterPro" id="IPR017846">
    <property type="entry name" value="Nict_dMeBzImd_PRibTrfase_bact"/>
</dbReference>
<evidence type="ECO:0000256" key="8">
    <source>
        <dbReference type="ARBA" id="ARBA00030686"/>
    </source>
</evidence>
<feature type="active site" description="Proton acceptor" evidence="10">
    <location>
        <position position="322"/>
    </location>
</feature>
<evidence type="ECO:0000256" key="6">
    <source>
        <dbReference type="ARBA" id="ARBA00022676"/>
    </source>
</evidence>
<evidence type="ECO:0000256" key="1">
    <source>
        <dbReference type="ARBA" id="ARBA00005049"/>
    </source>
</evidence>
<evidence type="ECO:0000256" key="9">
    <source>
        <dbReference type="ARBA" id="ARBA00047340"/>
    </source>
</evidence>
<dbReference type="Pfam" id="PF02277">
    <property type="entry name" value="DBI_PRT"/>
    <property type="match status" value="1"/>
</dbReference>
<dbReference type="NCBIfam" id="TIGR03160">
    <property type="entry name" value="cobT_DBIPRT"/>
    <property type="match status" value="1"/>
</dbReference>
<name>A0A450T4C1_9GAMM</name>
<dbReference type="InterPro" id="IPR023195">
    <property type="entry name" value="Nict_dMeBzImd_PRibTrfase_N"/>
</dbReference>
<accession>A0A450T4C1</accession>
<dbReference type="EMBL" id="CAADFE010000001">
    <property type="protein sequence ID" value="VFJ61496.1"/>
    <property type="molecule type" value="Genomic_DNA"/>
</dbReference>
<dbReference type="CDD" id="cd02439">
    <property type="entry name" value="DMB-PRT_CobT"/>
    <property type="match status" value="1"/>
</dbReference>
<evidence type="ECO:0000313" key="11">
    <source>
        <dbReference type="EMBL" id="VFJ61496.1"/>
    </source>
</evidence>
<comment type="catalytic activity">
    <reaction evidence="9 10">
        <text>5,6-dimethylbenzimidazole + nicotinate beta-D-ribonucleotide = alpha-ribazole 5'-phosphate + nicotinate + H(+)</text>
        <dbReference type="Rhea" id="RHEA:11196"/>
        <dbReference type="ChEBI" id="CHEBI:15378"/>
        <dbReference type="ChEBI" id="CHEBI:15890"/>
        <dbReference type="ChEBI" id="CHEBI:32544"/>
        <dbReference type="ChEBI" id="CHEBI:57502"/>
        <dbReference type="ChEBI" id="CHEBI:57918"/>
        <dbReference type="EC" id="2.4.2.21"/>
    </reaction>
</comment>
<dbReference type="FunFam" id="3.40.50.10210:FF:000001">
    <property type="entry name" value="Nicotinate-nucleotide--dimethylbenzimidazole phosphoribosyltransferase"/>
    <property type="match status" value="1"/>
</dbReference>
<dbReference type="SUPFAM" id="SSF52733">
    <property type="entry name" value="Nicotinate mononucleotide:5,6-dimethylbenzimidazole phosphoribosyltransferase (CobT)"/>
    <property type="match status" value="1"/>
</dbReference>
<dbReference type="GO" id="GO:0009236">
    <property type="term" value="P:cobalamin biosynthetic process"/>
    <property type="evidence" value="ECO:0007669"/>
    <property type="project" value="UniProtKB-UniRule"/>
</dbReference>
<evidence type="ECO:0000256" key="10">
    <source>
        <dbReference type="HAMAP-Rule" id="MF_00230"/>
    </source>
</evidence>
<dbReference type="AlphaFoldDB" id="A0A450T4C1"/>
<dbReference type="PANTHER" id="PTHR43463:SF1">
    <property type="entry name" value="NICOTINATE-NUCLEOTIDE--DIMETHYLBENZIMIDAZOLE PHOSPHORIBOSYLTRANSFERASE"/>
    <property type="match status" value="1"/>
</dbReference>
<dbReference type="Gene3D" id="1.10.1610.10">
    <property type="match status" value="1"/>
</dbReference>
<dbReference type="Gene3D" id="3.40.50.10210">
    <property type="match status" value="1"/>
</dbReference>
<organism evidence="11">
    <name type="scientific">Candidatus Kentrum sp. FW</name>
    <dbReference type="NCBI Taxonomy" id="2126338"/>
    <lineage>
        <taxon>Bacteria</taxon>
        <taxon>Pseudomonadati</taxon>
        <taxon>Pseudomonadota</taxon>
        <taxon>Gammaproteobacteria</taxon>
        <taxon>Candidatus Kentrum</taxon>
    </lineage>
</organism>
<dbReference type="HAMAP" id="MF_00230">
    <property type="entry name" value="CobT"/>
    <property type="match status" value="1"/>
</dbReference>